<dbReference type="CDD" id="cd04301">
    <property type="entry name" value="NAT_SF"/>
    <property type="match status" value="1"/>
</dbReference>
<dbReference type="AlphaFoldDB" id="A0A1M6TPP3"/>
<feature type="domain" description="N-acetyltransferase" evidence="1">
    <location>
        <begin position="1"/>
        <end position="110"/>
    </location>
</feature>
<dbReference type="SUPFAM" id="SSF55729">
    <property type="entry name" value="Acyl-CoA N-acyltransferases (Nat)"/>
    <property type="match status" value="1"/>
</dbReference>
<accession>A0A1M6TPP3</accession>
<organism evidence="2 3">
    <name type="scientific">Desulforamulus aeronauticus DSM 10349</name>
    <dbReference type="NCBI Taxonomy" id="1121421"/>
    <lineage>
        <taxon>Bacteria</taxon>
        <taxon>Bacillati</taxon>
        <taxon>Bacillota</taxon>
        <taxon>Clostridia</taxon>
        <taxon>Eubacteriales</taxon>
        <taxon>Peptococcaceae</taxon>
        <taxon>Desulforamulus</taxon>
    </lineage>
</organism>
<dbReference type="GO" id="GO:0016747">
    <property type="term" value="F:acyltransferase activity, transferring groups other than amino-acyl groups"/>
    <property type="evidence" value="ECO:0007669"/>
    <property type="project" value="InterPro"/>
</dbReference>
<keyword evidence="2" id="KW-0808">Transferase</keyword>
<evidence type="ECO:0000313" key="2">
    <source>
        <dbReference type="EMBL" id="SHK58907.1"/>
    </source>
</evidence>
<dbReference type="PROSITE" id="PS51186">
    <property type="entry name" value="GNAT"/>
    <property type="match status" value="1"/>
</dbReference>
<evidence type="ECO:0000313" key="3">
    <source>
        <dbReference type="Proteomes" id="UP000183997"/>
    </source>
</evidence>
<sequence length="110" mass="13017">MREVNTFVGENCIVLNVKTNCIYPACAIISKIRDNEWYFDRLMVPKEARHQGFASRLMEKLVSLLDEKDIELINEVHGRGDLNNDQLVVFYKKYGFQETERPYRLLRLPH</sequence>
<dbReference type="InterPro" id="IPR000182">
    <property type="entry name" value="GNAT_dom"/>
</dbReference>
<keyword evidence="3" id="KW-1185">Reference proteome</keyword>
<gene>
    <name evidence="2" type="ORF">SAMN02745123_02415</name>
</gene>
<evidence type="ECO:0000259" key="1">
    <source>
        <dbReference type="PROSITE" id="PS51186"/>
    </source>
</evidence>
<dbReference type="Pfam" id="PF13508">
    <property type="entry name" value="Acetyltransf_7"/>
    <property type="match status" value="1"/>
</dbReference>
<proteinExistence type="predicted"/>
<dbReference type="InterPro" id="IPR016181">
    <property type="entry name" value="Acyl_CoA_acyltransferase"/>
</dbReference>
<dbReference type="OrthoDB" id="9796171at2"/>
<name>A0A1M6TPP3_9FIRM</name>
<dbReference type="RefSeq" id="WP_072914649.1">
    <property type="nucleotide sequence ID" value="NZ_FRAR01000017.1"/>
</dbReference>
<dbReference type="EMBL" id="FRAR01000017">
    <property type="protein sequence ID" value="SHK58907.1"/>
    <property type="molecule type" value="Genomic_DNA"/>
</dbReference>
<reference evidence="3" key="1">
    <citation type="submission" date="2016-11" db="EMBL/GenBank/DDBJ databases">
        <authorList>
            <person name="Varghese N."/>
            <person name="Submissions S."/>
        </authorList>
    </citation>
    <scope>NUCLEOTIDE SEQUENCE [LARGE SCALE GENOMIC DNA]</scope>
    <source>
        <strain evidence="3">DSM 10349</strain>
    </source>
</reference>
<protein>
    <submittedName>
        <fullName evidence="2">Acetyltransferase (GNAT) domain-containing protein</fullName>
    </submittedName>
</protein>
<dbReference type="Proteomes" id="UP000183997">
    <property type="component" value="Unassembled WGS sequence"/>
</dbReference>
<dbReference type="Gene3D" id="3.40.630.30">
    <property type="match status" value="1"/>
</dbReference>